<accession>A0A9P9ILD0</accession>
<name>A0A9P9ILD0_9HYPO</name>
<dbReference type="AlphaFoldDB" id="A0A9P9ILD0"/>
<evidence type="ECO:0000313" key="2">
    <source>
        <dbReference type="Proteomes" id="UP000717696"/>
    </source>
</evidence>
<keyword evidence="2" id="KW-1185">Reference proteome</keyword>
<gene>
    <name evidence="1" type="ORF">B0J13DRAFT_511789</name>
</gene>
<reference evidence="1" key="1">
    <citation type="journal article" date="2021" name="Nat. Commun.">
        <title>Genetic determinants of endophytism in the Arabidopsis root mycobiome.</title>
        <authorList>
            <person name="Mesny F."/>
            <person name="Miyauchi S."/>
            <person name="Thiergart T."/>
            <person name="Pickel B."/>
            <person name="Atanasova L."/>
            <person name="Karlsson M."/>
            <person name="Huettel B."/>
            <person name="Barry K.W."/>
            <person name="Haridas S."/>
            <person name="Chen C."/>
            <person name="Bauer D."/>
            <person name="Andreopoulos W."/>
            <person name="Pangilinan J."/>
            <person name="LaButti K."/>
            <person name="Riley R."/>
            <person name="Lipzen A."/>
            <person name="Clum A."/>
            <person name="Drula E."/>
            <person name="Henrissat B."/>
            <person name="Kohler A."/>
            <person name="Grigoriev I.V."/>
            <person name="Martin F.M."/>
            <person name="Hacquard S."/>
        </authorList>
    </citation>
    <scope>NUCLEOTIDE SEQUENCE</scope>
    <source>
        <strain evidence="1">MPI-CAGE-AT-0021</strain>
    </source>
</reference>
<sequence>MIPPTTMSSHTNRWRCLFVPPNDLELCLKSHVVGPSPYPPLLEVAVPLYIPLTHPFLDLPQVAPVSIDSLVDEQEVIDFGYCNAQTRALYKFLHQARAGIETYGPELGQYYRDRYPNLRPWIEYIILLRDLPSAIAPCRLPAHKQILRDDFGRAVVFLALSSMRPQEPAACSIRAMSSDQVIATLRRALDVEFTNLHHIRQTSLNNIALIRNILIQAGGLRNDAQLDLLDINCAHVHISEILSVLMGGPQTTHRQTRTELIQQLSKSRSFISLKVNEELVLNMTEKLGLNFWVWVTNIPSDWTTGFSSQSWKSLRVLSNELPGLCHSLQEGHNAERIFSVWAYLVRYTYPDARDRIQRSADGIFSRACQSLQVQASSPQMTLDLMTMTCISRLFPTKGPTRSIHSSSINALDAIFRKYSREDMSTAMNRLIASLHRVLTAEDFSQRDPKLSRFIGQIGFPNLMLELYDSHTDQYWAYRIRNRVPHSAAFGHIGLRIGDFPVKLSPLRQSPEEHLMMRTAYYADMVRAMGGVVTKCAVGDVGDKGIRGHLEYAEGTEDTEVAKCTESTGTSVLR</sequence>
<proteinExistence type="predicted"/>
<organism evidence="1 2">
    <name type="scientific">Dactylonectria estremocensis</name>
    <dbReference type="NCBI Taxonomy" id="1079267"/>
    <lineage>
        <taxon>Eukaryota</taxon>
        <taxon>Fungi</taxon>
        <taxon>Dikarya</taxon>
        <taxon>Ascomycota</taxon>
        <taxon>Pezizomycotina</taxon>
        <taxon>Sordariomycetes</taxon>
        <taxon>Hypocreomycetidae</taxon>
        <taxon>Hypocreales</taxon>
        <taxon>Nectriaceae</taxon>
        <taxon>Dactylonectria</taxon>
    </lineage>
</organism>
<comment type="caution">
    <text evidence="1">The sequence shown here is derived from an EMBL/GenBank/DDBJ whole genome shotgun (WGS) entry which is preliminary data.</text>
</comment>
<evidence type="ECO:0000313" key="1">
    <source>
        <dbReference type="EMBL" id="KAH7123425.1"/>
    </source>
</evidence>
<protein>
    <submittedName>
        <fullName evidence="1">Uncharacterized protein</fullName>
    </submittedName>
</protein>
<dbReference type="EMBL" id="JAGMUU010000025">
    <property type="protein sequence ID" value="KAH7123425.1"/>
    <property type="molecule type" value="Genomic_DNA"/>
</dbReference>
<dbReference type="OrthoDB" id="5071997at2759"/>
<dbReference type="Proteomes" id="UP000717696">
    <property type="component" value="Unassembled WGS sequence"/>
</dbReference>
<feature type="non-terminal residue" evidence="1">
    <location>
        <position position="1"/>
    </location>
</feature>